<dbReference type="EMBL" id="CP073754">
    <property type="protein sequence ID" value="QWF70735.1"/>
    <property type="molecule type" value="Genomic_DNA"/>
</dbReference>
<dbReference type="CDD" id="cd16376">
    <property type="entry name" value="Avd_like"/>
    <property type="match status" value="1"/>
</dbReference>
<gene>
    <name evidence="3" type="ORF">KEF85_15650</name>
</gene>
<dbReference type="InterPro" id="IPR055360">
    <property type="entry name" value="bAvd"/>
</dbReference>
<proteinExistence type="predicted"/>
<feature type="compositionally biased region" description="Basic and acidic residues" evidence="1">
    <location>
        <begin position="119"/>
        <end position="128"/>
    </location>
</feature>
<accession>A0A975MMV7</accession>
<evidence type="ECO:0000313" key="4">
    <source>
        <dbReference type="Proteomes" id="UP000676649"/>
    </source>
</evidence>
<dbReference type="KEGG" id="mpad:KEF85_15650"/>
<dbReference type="RefSeq" id="WP_215582150.1">
    <property type="nucleotide sequence ID" value="NZ_CP073754.1"/>
</dbReference>
<evidence type="ECO:0000256" key="1">
    <source>
        <dbReference type="SAM" id="MobiDB-lite"/>
    </source>
</evidence>
<keyword evidence="4" id="KW-1185">Reference proteome</keyword>
<dbReference type="InterPro" id="IPR036583">
    <property type="entry name" value="23S_rRNA_IVS_sf"/>
</dbReference>
<evidence type="ECO:0000259" key="2">
    <source>
        <dbReference type="Pfam" id="PF22296"/>
    </source>
</evidence>
<dbReference type="AlphaFoldDB" id="A0A975MMV7"/>
<dbReference type="SUPFAM" id="SSF158446">
    <property type="entry name" value="IVS-encoded protein-like"/>
    <property type="match status" value="1"/>
</dbReference>
<name>A0A975MMV7_9GAMM</name>
<sequence>MARYEHLPIYRDALNLAVHFEKIVANFSRYHKYTLGSELRNASRKTVTLIIQANNQSDKQQALGTLRDQLEELLLLVRIAKEAQAFKSFNAYSHVVELTAKVCRQNEGWLKSQSQSPQKKPDKSARMR</sequence>
<organism evidence="3 4">
    <name type="scientific">Methylomonas paludis</name>
    <dbReference type="NCBI Taxonomy" id="1173101"/>
    <lineage>
        <taxon>Bacteria</taxon>
        <taxon>Pseudomonadati</taxon>
        <taxon>Pseudomonadota</taxon>
        <taxon>Gammaproteobacteria</taxon>
        <taxon>Methylococcales</taxon>
        <taxon>Methylococcaceae</taxon>
        <taxon>Methylomonas</taxon>
    </lineage>
</organism>
<reference evidence="3" key="1">
    <citation type="submission" date="2021-04" db="EMBL/GenBank/DDBJ databases">
        <title>Draft genome sequence data of methanotrophic Methylovulum sp. strain S1L and Methylomonas sp. strain S2AM isolated from boreal lake water columns.</title>
        <authorList>
            <person name="Rissanen A.J."/>
            <person name="Mangayil R."/>
            <person name="Svenning M.M."/>
            <person name="Khanongnuch R."/>
        </authorList>
    </citation>
    <scope>NUCLEOTIDE SEQUENCE</scope>
    <source>
        <strain evidence="3">S2AM</strain>
    </source>
</reference>
<evidence type="ECO:0000313" key="3">
    <source>
        <dbReference type="EMBL" id="QWF70735.1"/>
    </source>
</evidence>
<dbReference type="Gene3D" id="1.20.1440.60">
    <property type="entry name" value="23S rRNA-intervening sequence"/>
    <property type="match status" value="1"/>
</dbReference>
<dbReference type="Pfam" id="PF22296">
    <property type="entry name" value="bAvd"/>
    <property type="match status" value="1"/>
</dbReference>
<protein>
    <submittedName>
        <fullName evidence="3">Four helix bundle protein</fullName>
    </submittedName>
</protein>
<dbReference type="Proteomes" id="UP000676649">
    <property type="component" value="Chromosome"/>
</dbReference>
<feature type="region of interest" description="Disordered" evidence="1">
    <location>
        <begin position="108"/>
        <end position="128"/>
    </location>
</feature>
<feature type="domain" description="bAvd-like" evidence="2">
    <location>
        <begin position="21"/>
        <end position="112"/>
    </location>
</feature>